<evidence type="ECO:0000313" key="1">
    <source>
        <dbReference type="EMBL" id="MSS16204.1"/>
    </source>
</evidence>
<gene>
    <name evidence="1" type="ORF">FYJ29_00215</name>
</gene>
<dbReference type="Proteomes" id="UP000483362">
    <property type="component" value="Unassembled WGS sequence"/>
</dbReference>
<comment type="caution">
    <text evidence="1">The sequence shown here is derived from an EMBL/GenBank/DDBJ whole genome shotgun (WGS) entry which is preliminary data.</text>
</comment>
<organism evidence="1 2">
    <name type="scientific">Sodaliphilus pleomorphus</name>
    <dbReference type="NCBI Taxonomy" id="2606626"/>
    <lineage>
        <taxon>Bacteria</taxon>
        <taxon>Pseudomonadati</taxon>
        <taxon>Bacteroidota</taxon>
        <taxon>Bacteroidia</taxon>
        <taxon>Bacteroidales</taxon>
        <taxon>Muribaculaceae</taxon>
        <taxon>Sodaliphilus</taxon>
    </lineage>
</organism>
<protein>
    <submittedName>
        <fullName evidence="1">Uncharacterized protein</fullName>
    </submittedName>
</protein>
<proteinExistence type="predicted"/>
<sequence>MKEVLTSLLDVKLEPDKVRQRIINLGYPPEIAENVTPRLMIALGFINRCMGKGDPNAIKLMLEVIGEYVETIRHELPTDKGELVLAPKKKD</sequence>
<evidence type="ECO:0000313" key="2">
    <source>
        <dbReference type="Proteomes" id="UP000483362"/>
    </source>
</evidence>
<name>A0A6L5XBU9_9BACT</name>
<dbReference type="RefSeq" id="WP_154328011.1">
    <property type="nucleotide sequence ID" value="NZ_CP045696.1"/>
</dbReference>
<dbReference type="AlphaFoldDB" id="A0A6L5XBU9"/>
<keyword evidence="2" id="KW-1185">Reference proteome</keyword>
<dbReference type="EMBL" id="VULT01000001">
    <property type="protein sequence ID" value="MSS16204.1"/>
    <property type="molecule type" value="Genomic_DNA"/>
</dbReference>
<accession>A0A6L5XBU9</accession>
<reference evidence="1 2" key="1">
    <citation type="submission" date="2019-08" db="EMBL/GenBank/DDBJ databases">
        <title>In-depth cultivation of the pig gut microbiome towards novel bacterial diversity and tailored functional studies.</title>
        <authorList>
            <person name="Wylensek D."/>
            <person name="Hitch T.C.A."/>
            <person name="Clavel T."/>
        </authorList>
    </citation>
    <scope>NUCLEOTIDE SEQUENCE [LARGE SCALE GENOMIC DNA]</scope>
    <source>
        <strain evidence="1 2">Oil-RF-744-WCA-WT-10</strain>
    </source>
</reference>